<sequence>MVRSCDSTSGSPNVYFLTGTVSNSNLIPQIASKVSISSMSVVFSETQAVVTVSTESAIKGSMKILLDGSNVPRLVHVVFGSEGATSSTGQATVSSGANGMLPNATYFPRSAAIVGYDIPLPSFIAQAEATLLDSNTTEIVVR</sequence>
<evidence type="ECO:0000313" key="2">
    <source>
        <dbReference type="Proteomes" id="UP001281761"/>
    </source>
</evidence>
<reference evidence="1 2" key="1">
    <citation type="journal article" date="2022" name="bioRxiv">
        <title>Genomics of Preaxostyla Flagellates Illuminates Evolutionary Transitions and the Path Towards Mitochondrial Loss.</title>
        <authorList>
            <person name="Novak L.V.F."/>
            <person name="Treitli S.C."/>
            <person name="Pyrih J."/>
            <person name="Halakuc P."/>
            <person name="Pipaliya S.V."/>
            <person name="Vacek V."/>
            <person name="Brzon O."/>
            <person name="Soukal P."/>
            <person name="Eme L."/>
            <person name="Dacks J.B."/>
            <person name="Karnkowska A."/>
            <person name="Elias M."/>
            <person name="Hampl V."/>
        </authorList>
    </citation>
    <scope>NUCLEOTIDE SEQUENCE [LARGE SCALE GENOMIC DNA]</scope>
    <source>
        <strain evidence="1">NAU3</strain>
        <tissue evidence="1">Gut</tissue>
    </source>
</reference>
<accession>A0ABQ9Y7I5</accession>
<dbReference type="EMBL" id="JARBJD010000028">
    <property type="protein sequence ID" value="KAK2959634.1"/>
    <property type="molecule type" value="Genomic_DNA"/>
</dbReference>
<gene>
    <name evidence="1" type="ORF">BLNAU_5412</name>
</gene>
<keyword evidence="2" id="KW-1185">Reference proteome</keyword>
<name>A0ABQ9Y7I5_9EUKA</name>
<evidence type="ECO:0000313" key="1">
    <source>
        <dbReference type="EMBL" id="KAK2959634.1"/>
    </source>
</evidence>
<proteinExistence type="predicted"/>
<dbReference type="Proteomes" id="UP001281761">
    <property type="component" value="Unassembled WGS sequence"/>
</dbReference>
<organism evidence="1 2">
    <name type="scientific">Blattamonas nauphoetae</name>
    <dbReference type="NCBI Taxonomy" id="2049346"/>
    <lineage>
        <taxon>Eukaryota</taxon>
        <taxon>Metamonada</taxon>
        <taxon>Preaxostyla</taxon>
        <taxon>Oxymonadida</taxon>
        <taxon>Blattamonas</taxon>
    </lineage>
</organism>
<comment type="caution">
    <text evidence="1">The sequence shown here is derived from an EMBL/GenBank/DDBJ whole genome shotgun (WGS) entry which is preliminary data.</text>
</comment>
<protein>
    <submittedName>
        <fullName evidence="1">Uncharacterized protein</fullName>
    </submittedName>
</protein>